<evidence type="ECO:0000256" key="3">
    <source>
        <dbReference type="ARBA" id="ARBA00023163"/>
    </source>
</evidence>
<dbReference type="CDD" id="cd06267">
    <property type="entry name" value="PBP1_LacI_sugar_binding-like"/>
    <property type="match status" value="1"/>
</dbReference>
<dbReference type="AlphaFoldDB" id="A0A2T4ZCY1"/>
<accession>A0A2T4ZCY1</accession>
<reference evidence="5 6" key="1">
    <citation type="submission" date="2018-04" db="EMBL/GenBank/DDBJ databases">
        <title>Genomic Encyclopedia of Archaeal and Bacterial Type Strains, Phase II (KMG-II): from individual species to whole genera.</title>
        <authorList>
            <person name="Goeker M."/>
        </authorList>
    </citation>
    <scope>NUCLEOTIDE SEQUENCE [LARGE SCALE GENOMIC DNA]</scope>
    <source>
        <strain evidence="5 6">DSM 45169</strain>
    </source>
</reference>
<dbReference type="SUPFAM" id="SSF53822">
    <property type="entry name" value="Periplasmic binding protein-like I"/>
    <property type="match status" value="1"/>
</dbReference>
<dbReference type="Pfam" id="PF00356">
    <property type="entry name" value="LacI"/>
    <property type="match status" value="1"/>
</dbReference>
<dbReference type="InterPro" id="IPR028082">
    <property type="entry name" value="Peripla_BP_I"/>
</dbReference>
<evidence type="ECO:0000259" key="4">
    <source>
        <dbReference type="PROSITE" id="PS50932"/>
    </source>
</evidence>
<dbReference type="GO" id="GO:0003700">
    <property type="term" value="F:DNA-binding transcription factor activity"/>
    <property type="evidence" value="ECO:0007669"/>
    <property type="project" value="TreeGrafter"/>
</dbReference>
<dbReference type="GO" id="GO:0000976">
    <property type="term" value="F:transcription cis-regulatory region binding"/>
    <property type="evidence" value="ECO:0007669"/>
    <property type="project" value="TreeGrafter"/>
</dbReference>
<sequence>MATIKDVAKLAAVSVSTASSSLNGKKHVKPETRKRVEAAAKQLNYQKNGSASDLKKIKTNTLVLILDDLSGPFFSELIRGVQDVALSNGYDLITCSSLGGKNMTPKRFLLEKRSDGVVILAHNLDDETIARSARNGFPVVVLDRNLPHTHTLHIQVDNERGGYDAANYLLNLGHRAIAYISGPVVSYDNQERYKGFLKALSENGLTLPGKWQICGEFTQQGGYHATNMLLSQRPLPSAVFYANDEMAIGGLQAFAESGIKVPEDISIIGYDDILLSQYTTPPLTTIHQPKYQMGSLAAHLILQVLNGEELEQQSYTLQTQLIERESCRRVERDLANS</sequence>
<protein>
    <submittedName>
        <fullName evidence="5">LacI family transcriptional regulator</fullName>
    </submittedName>
</protein>
<evidence type="ECO:0000256" key="1">
    <source>
        <dbReference type="ARBA" id="ARBA00023015"/>
    </source>
</evidence>
<keyword evidence="2" id="KW-0238">DNA-binding</keyword>
<dbReference type="InterPro" id="IPR046335">
    <property type="entry name" value="LacI/GalR-like_sensor"/>
</dbReference>
<dbReference type="EMBL" id="PZZP01000001">
    <property type="protein sequence ID" value="PTM59736.1"/>
    <property type="molecule type" value="Genomic_DNA"/>
</dbReference>
<evidence type="ECO:0000256" key="2">
    <source>
        <dbReference type="ARBA" id="ARBA00023125"/>
    </source>
</evidence>
<feature type="domain" description="HTH lacI-type" evidence="4">
    <location>
        <begin position="2"/>
        <end position="56"/>
    </location>
</feature>
<comment type="caution">
    <text evidence="5">The sequence shown here is derived from an EMBL/GenBank/DDBJ whole genome shotgun (WGS) entry which is preliminary data.</text>
</comment>
<dbReference type="Gene3D" id="1.10.260.40">
    <property type="entry name" value="lambda repressor-like DNA-binding domains"/>
    <property type="match status" value="1"/>
</dbReference>
<keyword evidence="6" id="KW-1185">Reference proteome</keyword>
<dbReference type="CDD" id="cd01392">
    <property type="entry name" value="HTH_LacI"/>
    <property type="match status" value="1"/>
</dbReference>
<keyword evidence="3" id="KW-0804">Transcription</keyword>
<dbReference type="SMART" id="SM00354">
    <property type="entry name" value="HTH_LACI"/>
    <property type="match status" value="1"/>
</dbReference>
<dbReference type="Pfam" id="PF13377">
    <property type="entry name" value="Peripla_BP_3"/>
    <property type="match status" value="1"/>
</dbReference>
<dbReference type="InterPro" id="IPR000843">
    <property type="entry name" value="HTH_LacI"/>
</dbReference>
<dbReference type="RefSeq" id="WP_107726959.1">
    <property type="nucleotide sequence ID" value="NZ_PZZP01000001.1"/>
</dbReference>
<dbReference type="Proteomes" id="UP000241639">
    <property type="component" value="Unassembled WGS sequence"/>
</dbReference>
<dbReference type="PANTHER" id="PTHR30146:SF109">
    <property type="entry name" value="HTH-TYPE TRANSCRIPTIONAL REGULATOR GALS"/>
    <property type="match status" value="1"/>
</dbReference>
<dbReference type="OrthoDB" id="9775106at2"/>
<name>A0A2T4ZCY1_9BACL</name>
<dbReference type="PROSITE" id="PS50932">
    <property type="entry name" value="HTH_LACI_2"/>
    <property type="match status" value="1"/>
</dbReference>
<gene>
    <name evidence="5" type="ORF">C8J48_2367</name>
</gene>
<evidence type="ECO:0000313" key="5">
    <source>
        <dbReference type="EMBL" id="PTM59736.1"/>
    </source>
</evidence>
<organism evidence="5 6">
    <name type="scientific">Desmospora activa DSM 45169</name>
    <dbReference type="NCBI Taxonomy" id="1121389"/>
    <lineage>
        <taxon>Bacteria</taxon>
        <taxon>Bacillati</taxon>
        <taxon>Bacillota</taxon>
        <taxon>Bacilli</taxon>
        <taxon>Bacillales</taxon>
        <taxon>Thermoactinomycetaceae</taxon>
        <taxon>Desmospora</taxon>
    </lineage>
</organism>
<dbReference type="SUPFAM" id="SSF47413">
    <property type="entry name" value="lambda repressor-like DNA-binding domains"/>
    <property type="match status" value="1"/>
</dbReference>
<evidence type="ECO:0000313" key="6">
    <source>
        <dbReference type="Proteomes" id="UP000241639"/>
    </source>
</evidence>
<proteinExistence type="predicted"/>
<keyword evidence="1" id="KW-0805">Transcription regulation</keyword>
<dbReference type="Gene3D" id="3.40.50.2300">
    <property type="match status" value="2"/>
</dbReference>
<dbReference type="PANTHER" id="PTHR30146">
    <property type="entry name" value="LACI-RELATED TRANSCRIPTIONAL REPRESSOR"/>
    <property type="match status" value="1"/>
</dbReference>
<dbReference type="InterPro" id="IPR010982">
    <property type="entry name" value="Lambda_DNA-bd_dom_sf"/>
</dbReference>